<feature type="transmembrane region" description="Helical" evidence="1">
    <location>
        <begin position="155"/>
        <end position="181"/>
    </location>
</feature>
<feature type="transmembrane region" description="Helical" evidence="1">
    <location>
        <begin position="222"/>
        <end position="242"/>
    </location>
</feature>
<protein>
    <recommendedName>
        <fullName evidence="3">YhfC family intramembrane metalloprotease</fullName>
    </recommendedName>
</protein>
<proteinExistence type="predicted"/>
<organism evidence="2">
    <name type="scientific">Candidatus Heimdallarchaeum endolithica</name>
    <dbReference type="NCBI Taxonomy" id="2876572"/>
    <lineage>
        <taxon>Archaea</taxon>
        <taxon>Promethearchaeati</taxon>
        <taxon>Candidatus Heimdallarchaeota</taxon>
        <taxon>Candidatus Heimdallarchaeia (ex Rinke et al. 2021) (nom. nud.)</taxon>
        <taxon>Candidatus Heimdallarchaeales</taxon>
        <taxon>Candidatus Heimdallarchaeaceae</taxon>
        <taxon>Candidatus Heimdallarchaeum</taxon>
    </lineage>
</organism>
<keyword evidence="1" id="KW-0812">Transmembrane</keyword>
<evidence type="ECO:0000256" key="1">
    <source>
        <dbReference type="SAM" id="Phobius"/>
    </source>
</evidence>
<keyword evidence="1" id="KW-0472">Membrane</keyword>
<keyword evidence="1" id="KW-1133">Transmembrane helix</keyword>
<accession>A0A9Y1BP66</accession>
<reference evidence="2" key="1">
    <citation type="journal article" date="2022" name="Nat. Microbiol.">
        <title>Unique mobile elements and scalable gene flow at the prokaryote-eukaryote boundary revealed by circularized Asgard archaea genomes.</title>
        <authorList>
            <person name="Wu F."/>
            <person name="Speth D.R."/>
            <person name="Philosof A."/>
            <person name="Cremiere A."/>
            <person name="Narayanan A."/>
            <person name="Barco R.A."/>
            <person name="Connon S.A."/>
            <person name="Amend J.P."/>
            <person name="Antoshechkin I.A."/>
            <person name="Orphan V.J."/>
        </authorList>
    </citation>
    <scope>NUCLEOTIDE SEQUENCE</scope>
    <source>
        <strain evidence="2">PR6</strain>
    </source>
</reference>
<dbReference type="EMBL" id="CP084167">
    <property type="protein sequence ID" value="UJG42502.1"/>
    <property type="molecule type" value="Genomic_DNA"/>
</dbReference>
<name>A0A9Y1BP66_9ARCH</name>
<feature type="transmembrane region" description="Helical" evidence="1">
    <location>
        <begin position="193"/>
        <end position="216"/>
    </location>
</feature>
<feature type="transmembrane region" description="Helical" evidence="1">
    <location>
        <begin position="34"/>
        <end position="54"/>
    </location>
</feature>
<evidence type="ECO:0000313" key="2">
    <source>
        <dbReference type="EMBL" id="UJG42502.1"/>
    </source>
</evidence>
<evidence type="ECO:0008006" key="3">
    <source>
        <dbReference type="Google" id="ProtNLM"/>
    </source>
</evidence>
<feature type="transmembrane region" description="Helical" evidence="1">
    <location>
        <begin position="6"/>
        <end position="25"/>
    </location>
</feature>
<dbReference type="Proteomes" id="UP001200513">
    <property type="component" value="Chromosome"/>
</dbReference>
<sequence>MDILQFLVVVLSLILIISSLFLLLIKNEEKKSKYFWIVFIGGMGWLIAFLLRIIPLNLAKALTLVSLGIDLSDTQAVQAASHNNVLVLIWGPIFAGLFEEFCRYFLISKIRDVKSNYPKGPIILGLGWTLGEIIYIHTAYLISMNTLNIPWETSAWSLVLASLFERFTVSVFHVLMSLIIFQSILEKRLKKRYGLWIAITLHILFDGLIIVWIIFFPLENLINIWTLEMAFALQTLITLIFVSKYWDRKIREKLGSLSNEEAINLVT</sequence>
<gene>
    <name evidence="2" type="ORF">K9W46_08860</name>
</gene>
<feature type="transmembrane region" description="Helical" evidence="1">
    <location>
        <begin position="85"/>
        <end position="102"/>
    </location>
</feature>
<feature type="transmembrane region" description="Helical" evidence="1">
    <location>
        <begin position="122"/>
        <end position="143"/>
    </location>
</feature>
<dbReference type="AlphaFoldDB" id="A0A9Y1BP66"/>